<gene>
    <name evidence="12" type="ORF">B0T26DRAFT_800576</name>
</gene>
<feature type="active site" description="Nucleophile" evidence="8">
    <location>
        <position position="751"/>
    </location>
</feature>
<proteinExistence type="predicted"/>
<dbReference type="CDD" id="cd19757">
    <property type="entry name" value="Bbox1"/>
    <property type="match status" value="1"/>
</dbReference>
<evidence type="ECO:0000256" key="5">
    <source>
        <dbReference type="ARBA" id="ARBA00022963"/>
    </source>
</evidence>
<reference evidence="12" key="1">
    <citation type="submission" date="2023-06" db="EMBL/GenBank/DDBJ databases">
        <title>Genome-scale phylogeny and comparative genomics of the fungal order Sordariales.</title>
        <authorList>
            <consortium name="Lawrence Berkeley National Laboratory"/>
            <person name="Hensen N."/>
            <person name="Bonometti L."/>
            <person name="Westerberg I."/>
            <person name="Brannstrom I.O."/>
            <person name="Guillou S."/>
            <person name="Cros-Aarteil S."/>
            <person name="Calhoun S."/>
            <person name="Haridas S."/>
            <person name="Kuo A."/>
            <person name="Mondo S."/>
            <person name="Pangilinan J."/>
            <person name="Riley R."/>
            <person name="LaButti K."/>
            <person name="Andreopoulos B."/>
            <person name="Lipzen A."/>
            <person name="Chen C."/>
            <person name="Yanf M."/>
            <person name="Daum C."/>
            <person name="Ng V."/>
            <person name="Clum A."/>
            <person name="Steindorff A."/>
            <person name="Ohm R."/>
            <person name="Martin F."/>
            <person name="Silar P."/>
            <person name="Natvig D."/>
            <person name="Lalanne C."/>
            <person name="Gautier V."/>
            <person name="Ament-velasquez S.L."/>
            <person name="Kruys A."/>
            <person name="Hutchinson M.I."/>
            <person name="Powell A.J."/>
            <person name="Barry K."/>
            <person name="Miller A.N."/>
            <person name="Grigoriev I.V."/>
            <person name="Debuchy R."/>
            <person name="Gladieux P."/>
            <person name="Thoren M.H."/>
            <person name="Johannesson H."/>
        </authorList>
    </citation>
    <scope>NUCLEOTIDE SEQUENCE</scope>
    <source>
        <strain evidence="12">SMH2392-1A</strain>
    </source>
</reference>
<evidence type="ECO:0000256" key="3">
    <source>
        <dbReference type="ARBA" id="ARBA00022801"/>
    </source>
</evidence>
<keyword evidence="6 8" id="KW-0443">Lipid metabolism</keyword>
<feature type="region of interest" description="Disordered" evidence="9">
    <location>
        <begin position="1210"/>
        <end position="1276"/>
    </location>
</feature>
<evidence type="ECO:0000256" key="9">
    <source>
        <dbReference type="SAM" id="MobiDB-lite"/>
    </source>
</evidence>
<evidence type="ECO:0000259" key="10">
    <source>
        <dbReference type="PROSITE" id="PS50089"/>
    </source>
</evidence>
<dbReference type="CDD" id="cd00882">
    <property type="entry name" value="Ras_like_GTPase"/>
    <property type="match status" value="1"/>
</dbReference>
<feature type="domain" description="RING-type" evidence="10">
    <location>
        <begin position="641"/>
        <end position="685"/>
    </location>
</feature>
<evidence type="ECO:0000256" key="4">
    <source>
        <dbReference type="ARBA" id="ARBA00022833"/>
    </source>
</evidence>
<keyword evidence="4" id="KW-0862">Zinc</keyword>
<evidence type="ECO:0000313" key="13">
    <source>
        <dbReference type="Proteomes" id="UP001172101"/>
    </source>
</evidence>
<dbReference type="GO" id="GO:0047499">
    <property type="term" value="F:calcium-independent phospholipase A2 activity"/>
    <property type="evidence" value="ECO:0007669"/>
    <property type="project" value="TreeGrafter"/>
</dbReference>
<organism evidence="12 13">
    <name type="scientific">Lasiosphaeria miniovina</name>
    <dbReference type="NCBI Taxonomy" id="1954250"/>
    <lineage>
        <taxon>Eukaryota</taxon>
        <taxon>Fungi</taxon>
        <taxon>Dikarya</taxon>
        <taxon>Ascomycota</taxon>
        <taxon>Pezizomycotina</taxon>
        <taxon>Sordariomycetes</taxon>
        <taxon>Sordariomycetidae</taxon>
        <taxon>Sordariales</taxon>
        <taxon>Lasiosphaeriaceae</taxon>
        <taxon>Lasiosphaeria</taxon>
    </lineage>
</organism>
<keyword evidence="13" id="KW-1185">Reference proteome</keyword>
<evidence type="ECO:0000313" key="12">
    <source>
        <dbReference type="EMBL" id="KAK0721616.1"/>
    </source>
</evidence>
<feature type="domain" description="PNPLA" evidence="11">
    <location>
        <begin position="708"/>
        <end position="919"/>
    </location>
</feature>
<dbReference type="GO" id="GO:0016042">
    <property type="term" value="P:lipid catabolic process"/>
    <property type="evidence" value="ECO:0007669"/>
    <property type="project" value="UniProtKB-UniRule"/>
</dbReference>
<dbReference type="InterPro" id="IPR027417">
    <property type="entry name" value="P-loop_NTPase"/>
</dbReference>
<accession>A0AA40ATF1</accession>
<dbReference type="Gene3D" id="3.40.1090.10">
    <property type="entry name" value="Cytosolic phospholipase A2 catalytic domain"/>
    <property type="match status" value="1"/>
</dbReference>
<feature type="short sequence motif" description="GXGXXG" evidence="8">
    <location>
        <begin position="712"/>
        <end position="717"/>
    </location>
</feature>
<evidence type="ECO:0000256" key="8">
    <source>
        <dbReference type="PROSITE-ProRule" id="PRU01161"/>
    </source>
</evidence>
<evidence type="ECO:0008006" key="14">
    <source>
        <dbReference type="Google" id="ProtNLM"/>
    </source>
</evidence>
<dbReference type="Pfam" id="PF01734">
    <property type="entry name" value="Patatin"/>
    <property type="match status" value="1"/>
</dbReference>
<evidence type="ECO:0000256" key="6">
    <source>
        <dbReference type="ARBA" id="ARBA00023098"/>
    </source>
</evidence>
<dbReference type="InterPro" id="IPR016035">
    <property type="entry name" value="Acyl_Trfase/lysoPLipase"/>
</dbReference>
<protein>
    <recommendedName>
        <fullName evidence="14">PNPLA domain-containing protein</fullName>
    </recommendedName>
</protein>
<evidence type="ECO:0000256" key="1">
    <source>
        <dbReference type="ARBA" id="ARBA00022723"/>
    </source>
</evidence>
<sequence length="1296" mass="145511">MLEQPAANLLSMSVASVELTPSGRTPCCDCGCAVKAWKCVQCDDSFCDDCWPKQRPHRPGKVGIDGRHHERVDEEVVRRLQRIFGQASEEEQSDRHGGDIDTTWFGVDKDANQSFLHTSNRLVEVLHESQTGEFTERFPQLVSFVGQTGAGKSTVIKMLISREQGRMRDMAQQDIADQPCPVPGLVGDNMPTTGDVHLYSDPGTYYSQKPIFLADCEGMTGGEHAPRGLIVREKVERAKRGGRIKEGGRTLIRKTLAWAKDDKLQSREYAVTTLFPRILYTFSDVVVFVLREVRTFESKVLQQLVNWATMSIDKSINQPTLPHVVIWDPEFATSVLLDDYKDSVKHVTGLRDIVARLAELRVDKKISNTRELLESYYSSVTVVRIPSKGRYMLIDEQIGKLQEVISSKCAASHAHKKKIRMLLNAERLPQYVDSAYDHFSQKLDEPFDFAEEARRHAEMPVDFSDHVLILIWSLYRDLDAAGDPGSLLTKVTRPLASCIMLDAMRDDTQGTYSSLLRSTYYEPLKEAFNRFCEQVLRCSESVGGVRCCNTKNSHSKGHQARNGKIFSKGEYRQPFNQDKFFAQWINHIDENIKGLDNSLQQQSARADRDEKALLPTIHKNVMAHFYKANVPVSCFRSYATCLCCVAKIPENELPCGHTLCKNCVQAFGNDAGQGIFELNSCPLHHSETRWPKPAQIRFKPDEAGVRVLCLDGGGVRGIVELVILRAIEQRLGEHIPVQNFFDLIVGTRTTSTGGIIALALGVKQYSVVNCIDLFKNLCKQGFTRRAARPFRALSFLNHKSYYRTQPLEDALKSVFEEECLLYGGSRPETSTSVKVAVTSTSASYNRPVVLSNYNAQGKREALPYKFLRPSDPGCELKVWEATRATAAAPMYFKPFQHDATTAAYIDGAVQYNCPAVVADSERRLIWDEVSEMPPDIFLSVGTGLSGNPKSAQSNGLSSLGPHDQARLETLQHKGSTSGLGYMWRVAHDIIDSQLNCEELWTKFKHQAEASPTEKPYRRNIRINVPFPGQRPALDDVEHIELMELQAVRSARADPLILEVAHRLVASCFYFQKDGTSYQNRETGEYTCIGNIRCRFEEGSQNLKGLGRIIRDCTHGSKFTPHFFLQENFGSSDQKHHNILISTETINDMCDRGLFELECRLRIDSAWQSSTTRLSLCLQPMDYMQEFGSTRTSTSRILSISGFPRELCAQDSIPSPSLENASDEQRAGWGAPSSMPALTHAKTEPTGLQLQSKGSKMPPRRLMSDPQAPTSLDPIAQRENYGDKWLDDDGCRTEVLI</sequence>
<keyword evidence="1" id="KW-0479">Metal-binding</keyword>
<dbReference type="InterPro" id="IPR002641">
    <property type="entry name" value="PNPLA_dom"/>
</dbReference>
<name>A0AA40ATF1_9PEZI</name>
<dbReference type="PANTHER" id="PTHR24185">
    <property type="entry name" value="CALCIUM-INDEPENDENT PHOSPHOLIPASE A2-GAMMA"/>
    <property type="match status" value="1"/>
</dbReference>
<evidence type="ECO:0000256" key="2">
    <source>
        <dbReference type="ARBA" id="ARBA00022771"/>
    </source>
</evidence>
<dbReference type="PROSITE" id="PS50089">
    <property type="entry name" value="ZF_RING_2"/>
    <property type="match status" value="1"/>
</dbReference>
<keyword evidence="5 8" id="KW-0442">Lipid degradation</keyword>
<keyword evidence="3 8" id="KW-0378">Hydrolase</keyword>
<dbReference type="GO" id="GO:0016020">
    <property type="term" value="C:membrane"/>
    <property type="evidence" value="ECO:0007669"/>
    <property type="project" value="TreeGrafter"/>
</dbReference>
<dbReference type="InterPro" id="IPR001841">
    <property type="entry name" value="Znf_RING"/>
</dbReference>
<comment type="caution">
    <text evidence="8">Lacks conserved residue(s) required for the propagation of feature annotation.</text>
</comment>
<dbReference type="GO" id="GO:0008270">
    <property type="term" value="F:zinc ion binding"/>
    <property type="evidence" value="ECO:0007669"/>
    <property type="project" value="UniProtKB-KW"/>
</dbReference>
<dbReference type="EMBL" id="JAUIRO010000003">
    <property type="protein sequence ID" value="KAK0721616.1"/>
    <property type="molecule type" value="Genomic_DNA"/>
</dbReference>
<dbReference type="RefSeq" id="XP_060297540.1">
    <property type="nucleotide sequence ID" value="XM_060447007.1"/>
</dbReference>
<evidence type="ECO:0000259" key="11">
    <source>
        <dbReference type="PROSITE" id="PS51635"/>
    </source>
</evidence>
<dbReference type="PANTHER" id="PTHR24185:SF1">
    <property type="entry name" value="CALCIUM-INDEPENDENT PHOSPHOLIPASE A2-GAMMA"/>
    <property type="match status" value="1"/>
</dbReference>
<dbReference type="GO" id="GO:0019369">
    <property type="term" value="P:arachidonate metabolic process"/>
    <property type="evidence" value="ECO:0007669"/>
    <property type="project" value="TreeGrafter"/>
</dbReference>
<dbReference type="SUPFAM" id="SSF52151">
    <property type="entry name" value="FabD/lysophospholipase-like"/>
    <property type="match status" value="1"/>
</dbReference>
<dbReference type="GO" id="GO:0046486">
    <property type="term" value="P:glycerolipid metabolic process"/>
    <property type="evidence" value="ECO:0007669"/>
    <property type="project" value="UniProtKB-ARBA"/>
</dbReference>
<feature type="short sequence motif" description="DGA/G" evidence="8">
    <location>
        <begin position="906"/>
        <end position="908"/>
    </location>
</feature>
<evidence type="ECO:0000256" key="7">
    <source>
        <dbReference type="PROSITE-ProRule" id="PRU00175"/>
    </source>
</evidence>
<dbReference type="CDD" id="cd07199">
    <property type="entry name" value="Pat17_PNPLA8_PNPLA9_like"/>
    <property type="match status" value="1"/>
</dbReference>
<dbReference type="PROSITE" id="PS51635">
    <property type="entry name" value="PNPLA"/>
    <property type="match status" value="1"/>
</dbReference>
<comment type="caution">
    <text evidence="12">The sequence shown here is derived from an EMBL/GenBank/DDBJ whole genome shotgun (WGS) entry which is preliminary data.</text>
</comment>
<dbReference type="InterPro" id="IPR017907">
    <property type="entry name" value="Znf_RING_CS"/>
</dbReference>
<dbReference type="Proteomes" id="UP001172101">
    <property type="component" value="Unassembled WGS sequence"/>
</dbReference>
<keyword evidence="2 7" id="KW-0863">Zinc-finger</keyword>
<feature type="active site" description="Proton acceptor" evidence="8">
    <location>
        <position position="906"/>
    </location>
</feature>
<dbReference type="GeneID" id="85330277"/>
<dbReference type="SUPFAM" id="SSF52540">
    <property type="entry name" value="P-loop containing nucleoside triphosphate hydrolases"/>
    <property type="match status" value="1"/>
</dbReference>
<dbReference type="PROSITE" id="PS00518">
    <property type="entry name" value="ZF_RING_1"/>
    <property type="match status" value="1"/>
</dbReference>